<gene>
    <name evidence="2" type="ORF">ASU31_10590</name>
</gene>
<sequence>MVFTQLKNIDRAFQHIKRFSIVFLVCCVLLTSAAVYCSFSLVRENGSRIFILHNGKLLEAISADRKQNLPVEMRDHIGTFHRLFFTLDPDEKAISAGIAKALYLADGSAKKAYDNLKESGYYNNLISANISQHIEIDSIALSLDHAPYGFTCYATQRLIRSSSTVVRKLVTRGELRVLESQTDNNPHGFLIQKWETLVNADVNPKMPEP</sequence>
<dbReference type="NCBIfam" id="TIGR03781">
    <property type="entry name" value="Bac_Flav_CT_K"/>
    <property type="match status" value="1"/>
</dbReference>
<feature type="transmembrane region" description="Helical" evidence="1">
    <location>
        <begin position="21"/>
        <end position="42"/>
    </location>
</feature>
<keyword evidence="1" id="KW-0472">Membrane</keyword>
<reference evidence="2 3" key="1">
    <citation type="submission" date="2015-11" db="EMBL/GenBank/DDBJ databases">
        <title>Sequence of Pedobacter ginsenosidimutans.</title>
        <authorList>
            <person name="Carson E."/>
            <person name="Keyser V."/>
            <person name="Newman J."/>
            <person name="Miller J."/>
        </authorList>
    </citation>
    <scope>NUCLEOTIDE SEQUENCE [LARGE SCALE GENOMIC DNA]</scope>
    <source>
        <strain evidence="2 3">KACC 14530</strain>
    </source>
</reference>
<evidence type="ECO:0000313" key="3">
    <source>
        <dbReference type="Proteomes" id="UP000051950"/>
    </source>
</evidence>
<accession>A0A0T5VPZ6</accession>
<keyword evidence="1" id="KW-0812">Transmembrane</keyword>
<dbReference type="AlphaFoldDB" id="A0A0T5VPZ6"/>
<name>A0A0T5VPZ6_9SPHI</name>
<evidence type="ECO:0000313" key="2">
    <source>
        <dbReference type="EMBL" id="KRT15948.1"/>
    </source>
</evidence>
<evidence type="ECO:0000256" key="1">
    <source>
        <dbReference type="SAM" id="Phobius"/>
    </source>
</evidence>
<dbReference type="OrthoDB" id="1039148at2"/>
<organism evidence="2 3">
    <name type="scientific">Pedobacter ginsenosidimutans</name>
    <dbReference type="NCBI Taxonomy" id="687842"/>
    <lineage>
        <taxon>Bacteria</taxon>
        <taxon>Pseudomonadati</taxon>
        <taxon>Bacteroidota</taxon>
        <taxon>Sphingobacteriia</taxon>
        <taxon>Sphingobacteriales</taxon>
        <taxon>Sphingobacteriaceae</taxon>
        <taxon>Pedobacter</taxon>
    </lineage>
</organism>
<dbReference type="InterPro" id="IPR022276">
    <property type="entry name" value="Conjug_transposon_TraK"/>
</dbReference>
<keyword evidence="1" id="KW-1133">Transmembrane helix</keyword>
<dbReference type="RefSeq" id="WP_057932298.1">
    <property type="nucleotide sequence ID" value="NZ_LMZQ01000006.1"/>
</dbReference>
<comment type="caution">
    <text evidence="2">The sequence shown here is derived from an EMBL/GenBank/DDBJ whole genome shotgun (WGS) entry which is preliminary data.</text>
</comment>
<dbReference type="STRING" id="687842.ASU31_10590"/>
<dbReference type="Proteomes" id="UP000051950">
    <property type="component" value="Unassembled WGS sequence"/>
</dbReference>
<dbReference type="EMBL" id="LMZQ01000006">
    <property type="protein sequence ID" value="KRT15948.1"/>
    <property type="molecule type" value="Genomic_DNA"/>
</dbReference>
<protein>
    <submittedName>
        <fullName evidence="2">Conjugal transfer protein</fullName>
    </submittedName>
</protein>
<keyword evidence="3" id="KW-1185">Reference proteome</keyword>
<proteinExistence type="predicted"/>